<gene>
    <name evidence="1" type="ORF">CD32_08230</name>
</gene>
<evidence type="ECO:0000313" key="2">
    <source>
        <dbReference type="Proteomes" id="UP000030437"/>
    </source>
</evidence>
<reference evidence="1 2" key="1">
    <citation type="submission" date="2014-02" db="EMBL/GenBank/DDBJ databases">
        <title>Draft genome sequence of Lysinibacillus odysseyi NBRC 100172.</title>
        <authorList>
            <person name="Zhang F."/>
            <person name="Wang G."/>
            <person name="Zhang L."/>
        </authorList>
    </citation>
    <scope>NUCLEOTIDE SEQUENCE [LARGE SCALE GENOMIC DNA]</scope>
    <source>
        <strain evidence="1 2">NBRC 100172</strain>
    </source>
</reference>
<comment type="caution">
    <text evidence="1">The sequence shown here is derived from an EMBL/GenBank/DDBJ whole genome shotgun (WGS) entry which is preliminary data.</text>
</comment>
<accession>A0A0A3IM30</accession>
<dbReference type="RefSeq" id="WP_036153333.1">
    <property type="nucleotide sequence ID" value="NZ_AVCX01000008.1"/>
</dbReference>
<sequence length="81" mass="9889">MESYGMEECDVCFDLVDTTNRRHYELVDSYNVCCFMCISCYERMLDMTEEQLDHFFPPHIRRKVVNKYEGIPFIKWISRFN</sequence>
<protein>
    <submittedName>
        <fullName evidence="1">Uncharacterized protein</fullName>
    </submittedName>
</protein>
<keyword evidence="2" id="KW-1185">Reference proteome</keyword>
<dbReference type="Proteomes" id="UP000030437">
    <property type="component" value="Unassembled WGS sequence"/>
</dbReference>
<proteinExistence type="predicted"/>
<dbReference type="AlphaFoldDB" id="A0A0A3IM30"/>
<evidence type="ECO:0000313" key="1">
    <source>
        <dbReference type="EMBL" id="KGR85824.1"/>
    </source>
</evidence>
<dbReference type="EMBL" id="JPVP01000053">
    <property type="protein sequence ID" value="KGR85824.1"/>
    <property type="molecule type" value="Genomic_DNA"/>
</dbReference>
<name>A0A0A3IM30_9BACI</name>
<organism evidence="1 2">
    <name type="scientific">Lysinibacillus odysseyi 34hs-1 = NBRC 100172</name>
    <dbReference type="NCBI Taxonomy" id="1220589"/>
    <lineage>
        <taxon>Bacteria</taxon>
        <taxon>Bacillati</taxon>
        <taxon>Bacillota</taxon>
        <taxon>Bacilli</taxon>
        <taxon>Bacillales</taxon>
        <taxon>Bacillaceae</taxon>
        <taxon>Lysinibacillus</taxon>
    </lineage>
</organism>